<organism evidence="2 3">
    <name type="scientific">Pseudomonas indica</name>
    <dbReference type="NCBI Taxonomy" id="137658"/>
    <lineage>
        <taxon>Bacteria</taxon>
        <taxon>Pseudomonadati</taxon>
        <taxon>Pseudomonadota</taxon>
        <taxon>Gammaproteobacteria</taxon>
        <taxon>Pseudomonadales</taxon>
        <taxon>Pseudomonadaceae</taxon>
        <taxon>Pseudomonas</taxon>
    </lineage>
</organism>
<dbReference type="GO" id="GO:0005840">
    <property type="term" value="C:ribosome"/>
    <property type="evidence" value="ECO:0007669"/>
    <property type="project" value="UniProtKB-KW"/>
</dbReference>
<dbReference type="AlphaFoldDB" id="A0A1G9NZK3"/>
<name>A0A1G9NZK3_9PSED</name>
<dbReference type="Gene3D" id="3.90.70.10">
    <property type="entry name" value="Cysteine proteinases"/>
    <property type="match status" value="1"/>
</dbReference>
<gene>
    <name evidence="2" type="ORF">SAMN05216186_13526</name>
</gene>
<dbReference type="EMBL" id="FNFD01000035">
    <property type="protein sequence ID" value="SDL91733.1"/>
    <property type="molecule type" value="Genomic_DNA"/>
</dbReference>
<dbReference type="Gene3D" id="3.40.630.30">
    <property type="match status" value="1"/>
</dbReference>
<feature type="domain" description="N-acetyltransferase" evidence="1">
    <location>
        <begin position="3"/>
        <end position="149"/>
    </location>
</feature>
<dbReference type="InterPro" id="IPR016181">
    <property type="entry name" value="Acyl_CoA_acyltransferase"/>
</dbReference>
<dbReference type="CDD" id="cd04301">
    <property type="entry name" value="NAT_SF"/>
    <property type="match status" value="1"/>
</dbReference>
<keyword evidence="3" id="KW-1185">Reference proteome</keyword>
<accession>A0A1G9NZK3</accession>
<proteinExistence type="predicted"/>
<reference evidence="2 3" key="1">
    <citation type="submission" date="2016-10" db="EMBL/GenBank/DDBJ databases">
        <authorList>
            <person name="de Groot N.N."/>
        </authorList>
    </citation>
    <scope>NUCLEOTIDE SEQUENCE [LARGE SCALE GENOMIC DNA]</scope>
    <source>
        <strain evidence="2 3">JCM 21544</strain>
    </source>
</reference>
<dbReference type="PANTHER" id="PTHR43617:SF33">
    <property type="entry name" value="SPORE COAT POLYSACCHARIDE BIOSYNTHESIS PROTEIN SPSD"/>
    <property type="match status" value="1"/>
</dbReference>
<evidence type="ECO:0000259" key="1">
    <source>
        <dbReference type="PROSITE" id="PS51186"/>
    </source>
</evidence>
<dbReference type="Proteomes" id="UP000198706">
    <property type="component" value="Unassembled WGS sequence"/>
</dbReference>
<keyword evidence="2" id="KW-0689">Ribosomal protein</keyword>
<protein>
    <submittedName>
        <fullName evidence="2">Ribosomal protein S18 acetylase RimI</fullName>
    </submittedName>
</protein>
<dbReference type="OrthoDB" id="27442at2"/>
<dbReference type="PROSITE" id="PS51186">
    <property type="entry name" value="GNAT"/>
    <property type="match status" value="1"/>
</dbReference>
<dbReference type="SUPFAM" id="SSF55729">
    <property type="entry name" value="Acyl-CoA N-acyltransferases (Nat)"/>
    <property type="match status" value="1"/>
</dbReference>
<sequence>MKLDLRPATSEDLSALVELENRCFEIDRLSRRNFQWMINRAHASLIVAEGDAGVLGYALVLFHQGTSLARLYSIAADPRARGIGLGQRLLDAAENAAREHDCAYLRLEVRPDNRTAIALYERNGYRPFATVSDYYEDHSEALRFEKRIHQLSASRRRLAPFYRQTTEFTCGPACLMMAMAALDSSYRMTRRDELRLWREATTIYMTAGHGGCSPHGLALAAWRRGFRVGLQVNVRGPLFLDGVRSEEKRAVMRVVHEDFCSELEQSGVEDLRGGPLDIPALLAAGGKPLVLISSYRLTRSKAPHWILVTDCDEDFIYLHDPDVDHSLHRQPLDCQHVPVSHGEFEKMSRFGRSKLRAAVVLYKGEQERDQSPTKK</sequence>
<dbReference type="InterPro" id="IPR000182">
    <property type="entry name" value="GNAT_dom"/>
</dbReference>
<dbReference type="STRING" id="137658.SAMN05216186_13526"/>
<evidence type="ECO:0000313" key="3">
    <source>
        <dbReference type="Proteomes" id="UP000198706"/>
    </source>
</evidence>
<dbReference type="InterPro" id="IPR021770">
    <property type="entry name" value="DUF3335"/>
</dbReference>
<evidence type="ECO:0000313" key="2">
    <source>
        <dbReference type="EMBL" id="SDL91733.1"/>
    </source>
</evidence>
<dbReference type="Pfam" id="PF00583">
    <property type="entry name" value="Acetyltransf_1"/>
    <property type="match status" value="1"/>
</dbReference>
<dbReference type="RefSeq" id="WP_084338475.1">
    <property type="nucleotide sequence ID" value="NZ_CBKZNZ010000036.1"/>
</dbReference>
<dbReference type="Pfam" id="PF11814">
    <property type="entry name" value="DUF3335"/>
    <property type="match status" value="1"/>
</dbReference>
<dbReference type="GO" id="GO:0016747">
    <property type="term" value="F:acyltransferase activity, transferring groups other than amino-acyl groups"/>
    <property type="evidence" value="ECO:0007669"/>
    <property type="project" value="InterPro"/>
</dbReference>
<dbReference type="PANTHER" id="PTHR43617">
    <property type="entry name" value="L-AMINO ACID N-ACETYLTRANSFERASE"/>
    <property type="match status" value="1"/>
</dbReference>
<dbReference type="InterPro" id="IPR050276">
    <property type="entry name" value="MshD_Acetyltransferase"/>
</dbReference>
<keyword evidence="2" id="KW-0687">Ribonucleoprotein</keyword>